<proteinExistence type="predicted"/>
<dbReference type="PANTHER" id="PTHR43736">
    <property type="entry name" value="ADP-RIBOSE PYROPHOSPHATASE"/>
    <property type="match status" value="1"/>
</dbReference>
<reference evidence="2 3" key="1">
    <citation type="submission" date="2020-08" db="EMBL/GenBank/DDBJ databases">
        <title>Genomic Encyclopedia of Type Strains, Phase IV (KMG-IV): sequencing the most valuable type-strain genomes for metagenomic binning, comparative biology and taxonomic classification.</title>
        <authorList>
            <person name="Goeker M."/>
        </authorList>
    </citation>
    <scope>NUCLEOTIDE SEQUENCE [LARGE SCALE GENOMIC DNA]</scope>
    <source>
        <strain evidence="2 3">DSM 2163</strain>
    </source>
</reference>
<dbReference type="SUPFAM" id="SSF46785">
    <property type="entry name" value="Winged helix' DNA-binding domain"/>
    <property type="match status" value="1"/>
</dbReference>
<dbReference type="GO" id="GO:0035539">
    <property type="term" value="F:8-oxo-7,8-dihydrodeoxyguanosine triphosphate pyrophosphatase activity"/>
    <property type="evidence" value="ECO:0007669"/>
    <property type="project" value="UniProtKB-EC"/>
</dbReference>
<gene>
    <name evidence="2" type="ORF">HNR00_000772</name>
</gene>
<dbReference type="Proteomes" id="UP000583454">
    <property type="component" value="Unassembled WGS sequence"/>
</dbReference>
<comment type="caution">
    <text evidence="2">The sequence shown here is derived from an EMBL/GenBank/DDBJ whole genome shotgun (WGS) entry which is preliminary data.</text>
</comment>
<dbReference type="InterPro" id="IPR036390">
    <property type="entry name" value="WH_DNA-bd_sf"/>
</dbReference>
<keyword evidence="3" id="KW-1185">Reference proteome</keyword>
<accession>A0A840ZEQ5</accession>
<dbReference type="SUPFAM" id="SSF55811">
    <property type="entry name" value="Nudix"/>
    <property type="match status" value="1"/>
</dbReference>
<dbReference type="RefSeq" id="WP_183565151.1">
    <property type="nucleotide sequence ID" value="NZ_JACHOP010000002.1"/>
</dbReference>
<dbReference type="Pfam" id="PF21906">
    <property type="entry name" value="WHD_NrtR"/>
    <property type="match status" value="1"/>
</dbReference>
<name>A0A840ZEQ5_9HYPH</name>
<evidence type="ECO:0000313" key="2">
    <source>
        <dbReference type="EMBL" id="MBB5756076.1"/>
    </source>
</evidence>
<sequence length="245" mass="26680">MSEAANPAGDDPEAYGRLALTVDVVLIGLRGTRPAALLLRRSEPPQVGLWSLPGGFVRIDETIDAAAGRVLREKAGLTGLHLEQLYTFGALDRDPRMRIVSVAYLALLPERAFADAARNGAGLLSAIIDVPWAGEAGGPVVLHPPEGSPEPGPLPLAFDHADILALAMLRLRGKLDYSAVGFALLPERFTLRQLQDVHEAILGTPLNKPAFRRRMLDRGWLEPTGEREAGTSFRPPELYRFRNTR</sequence>
<dbReference type="CDD" id="cd18873">
    <property type="entry name" value="NUDIX_NadM_like"/>
    <property type="match status" value="1"/>
</dbReference>
<feature type="domain" description="Nudix hydrolase" evidence="1">
    <location>
        <begin position="20"/>
        <end position="168"/>
    </location>
</feature>
<dbReference type="EC" id="3.6.1.55" evidence="2"/>
<dbReference type="InterPro" id="IPR054105">
    <property type="entry name" value="WHD_NrtR"/>
</dbReference>
<organism evidence="2 3">
    <name type="scientific">Methylorubrum rhodinum</name>
    <dbReference type="NCBI Taxonomy" id="29428"/>
    <lineage>
        <taxon>Bacteria</taxon>
        <taxon>Pseudomonadati</taxon>
        <taxon>Pseudomonadota</taxon>
        <taxon>Alphaproteobacteria</taxon>
        <taxon>Hyphomicrobiales</taxon>
        <taxon>Methylobacteriaceae</taxon>
        <taxon>Methylorubrum</taxon>
    </lineage>
</organism>
<evidence type="ECO:0000313" key="3">
    <source>
        <dbReference type="Proteomes" id="UP000583454"/>
    </source>
</evidence>
<keyword evidence="2" id="KW-0378">Hydrolase</keyword>
<evidence type="ECO:0000259" key="1">
    <source>
        <dbReference type="PROSITE" id="PS51462"/>
    </source>
</evidence>
<dbReference type="Gene3D" id="3.90.79.10">
    <property type="entry name" value="Nucleoside Triphosphate Pyrophosphohydrolase"/>
    <property type="match status" value="1"/>
</dbReference>
<dbReference type="InterPro" id="IPR036388">
    <property type="entry name" value="WH-like_DNA-bd_sf"/>
</dbReference>
<dbReference type="InterPro" id="IPR015797">
    <property type="entry name" value="NUDIX_hydrolase-like_dom_sf"/>
</dbReference>
<dbReference type="EMBL" id="JACHOP010000002">
    <property type="protein sequence ID" value="MBB5756076.1"/>
    <property type="molecule type" value="Genomic_DNA"/>
</dbReference>
<dbReference type="PROSITE" id="PS51462">
    <property type="entry name" value="NUDIX"/>
    <property type="match status" value="1"/>
</dbReference>
<dbReference type="AlphaFoldDB" id="A0A840ZEQ5"/>
<dbReference type="Pfam" id="PF00293">
    <property type="entry name" value="NUDIX"/>
    <property type="match status" value="1"/>
</dbReference>
<dbReference type="PANTHER" id="PTHR43736:SF4">
    <property type="entry name" value="SLR1690 PROTEIN"/>
    <property type="match status" value="1"/>
</dbReference>
<dbReference type="InterPro" id="IPR000086">
    <property type="entry name" value="NUDIX_hydrolase_dom"/>
</dbReference>
<protein>
    <submittedName>
        <fullName evidence="2">8-oxo-dGTP diphosphatase</fullName>
        <ecNumber evidence="2">3.6.1.55</ecNumber>
    </submittedName>
</protein>
<dbReference type="Gene3D" id="1.10.10.10">
    <property type="entry name" value="Winged helix-like DNA-binding domain superfamily/Winged helix DNA-binding domain"/>
    <property type="match status" value="1"/>
</dbReference>